<evidence type="ECO:0000313" key="3">
    <source>
        <dbReference type="Proteomes" id="UP000887222"/>
    </source>
</evidence>
<evidence type="ECO:0000256" key="1">
    <source>
        <dbReference type="SAM" id="MobiDB-lite"/>
    </source>
</evidence>
<dbReference type="EMBL" id="BPMK01000016">
    <property type="protein sequence ID" value="GIZ53287.1"/>
    <property type="molecule type" value="Genomic_DNA"/>
</dbReference>
<gene>
    <name evidence="2" type="ORF">NCCP691_33010</name>
</gene>
<evidence type="ECO:0000313" key="2">
    <source>
        <dbReference type="EMBL" id="GIZ53287.1"/>
    </source>
</evidence>
<sequence length="160" mass="17288">MDTGPDFELLKDAYAIIDGIPETAIDLASLCSARGASLEHGTVCSPAGWLARHPDFNALGLAPSDDDGTLVFKGEAEGKTVAEVMAQVFRLPPADAGHLFGDRNTYTLGDDSGLSDKRLWLREVRDYLRAHGQLEASIEDRLDSRAPFAEPPPPQQTRAL</sequence>
<organism evidence="2 3">
    <name type="scientific">Noviherbaspirillum aridicola</name>
    <dbReference type="NCBI Taxonomy" id="2849687"/>
    <lineage>
        <taxon>Bacteria</taxon>
        <taxon>Pseudomonadati</taxon>
        <taxon>Pseudomonadota</taxon>
        <taxon>Betaproteobacteria</taxon>
        <taxon>Burkholderiales</taxon>
        <taxon>Oxalobacteraceae</taxon>
        <taxon>Noviherbaspirillum</taxon>
    </lineage>
</organism>
<reference evidence="2 3" key="1">
    <citation type="journal article" date="2022" name="Int. J. Syst. Evol. Microbiol.">
        <title>Noviherbaspirillum aridicola sp. nov., isolated from an arid soil in Pakistan.</title>
        <authorList>
            <person name="Khan I.U."/>
            <person name="Saqib M."/>
            <person name="Amin A."/>
            <person name="Hussain F."/>
            <person name="Li L."/>
            <person name="Liu Y.H."/>
            <person name="Fang B.Z."/>
            <person name="Ahmed I."/>
            <person name="Li W.J."/>
        </authorList>
    </citation>
    <scope>NUCLEOTIDE SEQUENCE [LARGE SCALE GENOMIC DNA]</scope>
    <source>
        <strain evidence="2 3">NCCP-691</strain>
    </source>
</reference>
<comment type="caution">
    <text evidence="2">The sequence shown here is derived from an EMBL/GenBank/DDBJ whole genome shotgun (WGS) entry which is preliminary data.</text>
</comment>
<keyword evidence="3" id="KW-1185">Reference proteome</keyword>
<dbReference type="RefSeq" id="WP_220809709.1">
    <property type="nucleotide sequence ID" value="NZ_BPMK01000016.1"/>
</dbReference>
<dbReference type="Proteomes" id="UP000887222">
    <property type="component" value="Unassembled WGS sequence"/>
</dbReference>
<name>A0ABQ4Q8Q0_9BURK</name>
<feature type="compositionally biased region" description="Pro residues" evidence="1">
    <location>
        <begin position="149"/>
        <end position="160"/>
    </location>
</feature>
<feature type="region of interest" description="Disordered" evidence="1">
    <location>
        <begin position="139"/>
        <end position="160"/>
    </location>
</feature>
<accession>A0ABQ4Q8Q0</accession>
<proteinExistence type="predicted"/>
<protein>
    <submittedName>
        <fullName evidence="2">Uncharacterized protein</fullName>
    </submittedName>
</protein>